<feature type="domain" description="RRN6 K-rich C-terminal" evidence="3">
    <location>
        <begin position="787"/>
        <end position="937"/>
    </location>
</feature>
<feature type="region of interest" description="Disordered" evidence="1">
    <location>
        <begin position="812"/>
        <end position="855"/>
    </location>
</feature>
<dbReference type="Pfam" id="PF20639">
    <property type="entry name" value="Rrn6_K-rich"/>
    <property type="match status" value="1"/>
</dbReference>
<accession>A0AAD9CTW7</accession>
<name>A0AAD9CTW7_PAPLA</name>
<feature type="domain" description="RRN6 beta-propeller" evidence="2">
    <location>
        <begin position="168"/>
        <end position="486"/>
    </location>
</feature>
<protein>
    <submittedName>
        <fullName evidence="4">RNA polymerase I-specific transcription-initiation factor-domain-containing protein</fullName>
    </submittedName>
</protein>
<dbReference type="InterPro" id="IPR019350">
    <property type="entry name" value="RNA_pol_I-sp_TIF_RRN6-like"/>
</dbReference>
<gene>
    <name evidence="4" type="ORF">DB88DRAFT_500702</name>
</gene>
<feature type="compositionally biased region" description="Low complexity" evidence="1">
    <location>
        <begin position="28"/>
        <end position="38"/>
    </location>
</feature>
<evidence type="ECO:0000259" key="3">
    <source>
        <dbReference type="Pfam" id="PF20639"/>
    </source>
</evidence>
<dbReference type="Pfam" id="PF10214">
    <property type="entry name" value="Rrn6_beta-prop"/>
    <property type="match status" value="1"/>
</dbReference>
<dbReference type="Proteomes" id="UP001182556">
    <property type="component" value="Unassembled WGS sequence"/>
</dbReference>
<feature type="compositionally biased region" description="Basic residues" evidence="1">
    <location>
        <begin position="13"/>
        <end position="25"/>
    </location>
</feature>
<evidence type="ECO:0000259" key="2">
    <source>
        <dbReference type="Pfam" id="PF10214"/>
    </source>
</evidence>
<dbReference type="InterPro" id="IPR048535">
    <property type="entry name" value="RRN6_beta-prop"/>
</dbReference>
<organism evidence="4 5">
    <name type="scientific">Papiliotrema laurentii</name>
    <name type="common">Cryptococcus laurentii</name>
    <dbReference type="NCBI Taxonomy" id="5418"/>
    <lineage>
        <taxon>Eukaryota</taxon>
        <taxon>Fungi</taxon>
        <taxon>Dikarya</taxon>
        <taxon>Basidiomycota</taxon>
        <taxon>Agaricomycotina</taxon>
        <taxon>Tremellomycetes</taxon>
        <taxon>Tremellales</taxon>
        <taxon>Rhynchogastremaceae</taxon>
        <taxon>Papiliotrema</taxon>
    </lineage>
</organism>
<reference evidence="4" key="1">
    <citation type="submission" date="2023-02" db="EMBL/GenBank/DDBJ databases">
        <title>Identification and recombinant expression of a fungal hydrolase from Papiliotrema laurentii that hydrolyzes apple cutin and clears colloidal polyester polyurethane.</title>
        <authorList>
            <consortium name="DOE Joint Genome Institute"/>
            <person name="Roman V.A."/>
            <person name="Bojanowski C."/>
            <person name="Crable B.R."/>
            <person name="Wagner D.N."/>
            <person name="Hung C.S."/>
            <person name="Nadeau L.J."/>
            <person name="Schratz L."/>
            <person name="Haridas S."/>
            <person name="Pangilinan J."/>
            <person name="Lipzen A."/>
            <person name="Na H."/>
            <person name="Yan M."/>
            <person name="Ng V."/>
            <person name="Grigoriev I.V."/>
            <person name="Spatafora J.W."/>
            <person name="Barlow D."/>
            <person name="Biffinger J."/>
            <person name="Kelley-Loughnane N."/>
            <person name="Varaljay V.A."/>
            <person name="Crookes-Goodson W.J."/>
        </authorList>
    </citation>
    <scope>NUCLEOTIDE SEQUENCE</scope>
    <source>
        <strain evidence="4">5307AH</strain>
    </source>
</reference>
<evidence type="ECO:0000256" key="1">
    <source>
        <dbReference type="SAM" id="MobiDB-lite"/>
    </source>
</evidence>
<dbReference type="PANTHER" id="PTHR28221">
    <property type="entry name" value="RNA POLYMERASE I-SPECIFIC TRANSCRIPTION INITIATION FACTOR RRN6"/>
    <property type="match status" value="1"/>
</dbReference>
<keyword evidence="5" id="KW-1185">Reference proteome</keyword>
<dbReference type="PANTHER" id="PTHR28221:SF2">
    <property type="entry name" value="RNA POLYMERASE I-SPECIFIC TRANSCRIPTION INITIATION FACTOR RRN6"/>
    <property type="match status" value="1"/>
</dbReference>
<dbReference type="AlphaFoldDB" id="A0AAD9CTW7"/>
<dbReference type="InterPro" id="IPR048536">
    <property type="entry name" value="Rrn6_K-rich"/>
</dbReference>
<evidence type="ECO:0000313" key="4">
    <source>
        <dbReference type="EMBL" id="KAK1921425.1"/>
    </source>
</evidence>
<feature type="region of interest" description="Disordered" evidence="1">
    <location>
        <begin position="675"/>
        <end position="698"/>
    </location>
</feature>
<feature type="region of interest" description="Disordered" evidence="1">
    <location>
        <begin position="873"/>
        <end position="937"/>
    </location>
</feature>
<dbReference type="EMBL" id="JAODAN010000011">
    <property type="protein sequence ID" value="KAK1921425.1"/>
    <property type="molecule type" value="Genomic_DNA"/>
</dbReference>
<feature type="compositionally biased region" description="Basic residues" evidence="1">
    <location>
        <begin position="926"/>
        <end position="937"/>
    </location>
</feature>
<feature type="compositionally biased region" description="Polar residues" evidence="1">
    <location>
        <begin position="1"/>
        <end position="10"/>
    </location>
</feature>
<comment type="caution">
    <text evidence="4">The sequence shown here is derived from an EMBL/GenBank/DDBJ whole genome shotgun (WGS) entry which is preliminary data.</text>
</comment>
<sequence>MSFPATVSQIVSGRKRVKKVSKPRPRSPDGVQDDQPPGVGVGGPILDIGKDGSARLVKEAGRWKWDWLLSRDQRGRIEVKDDAVLLFPGMKEAEPSPAQLTAAELLSASDKYLQTILDDSSDSEPYNHLAIRDVLSDSLIADLLAERGSKHRVDVYDGDKVVVIQNPKARVARTVLGFVTGVVGDQLNLSPILPAPASFSRSNGMRFVPLAESSLDFPTPILQVCASSAISPSRLDRDASSLVVRIQASTHLFHVYPSANYVSHTSLPAVSIEQVAVISTLTNLEERASRHVDVALHPLEFGKVLVVDELGAVYLWTERKVEKAERQVTHVDVTKIRDSVTSQRDSFFRIAWGTRPGTALVMSRTQLVLLDLEGDGPPEIILELRGDRRMFTSLDKTALERGATYTVVSTTYEVIWVDECVSGTPVLSWTHDYGAGRLKDLEVKAISHEAQDAVLLSSKSEDMIMVFHVPAHPPISATSAPYILEAPPSVMPLSSLLCLKVQRGLQERRAGVVLLGQASNGDLWSLPLSDANVEDERNGPKLRAKWSEAVEALSSTRNTPKGDLRGGMEPDVASTAFQECDLQEVWREVNAQPNDDVENFEVAEFQAYLRELDAPFEHLMTAGDLARDLIHGQTDHTRSNLLRPLHTQSDLSAEFDKLNIGRHMPVIARHALATEDPESTFPAPRVPGRPEVAQRHHSDVQRLALDLTLARTVINSDEIVQPYNDSQQSQATEVDSPEDLFAQATGALSLNEREPSRIRFSYLSSRASSLPNTPADSAEPLQSLPARALLEEWTIGADPAEYQWKPWTGEALAPRADDSPRRPTQSQRPIRPLPGLGTRSPVKLRPTISQPLPPTLRPAASVPVIMTLPPAIARSSPPPEFSRDIGGSQDLGGLRKSGSMASLGDAGFAQTQVEPGRFGGRTGGTGKKKVKKRAGGF</sequence>
<evidence type="ECO:0000313" key="5">
    <source>
        <dbReference type="Proteomes" id="UP001182556"/>
    </source>
</evidence>
<proteinExistence type="predicted"/>
<feature type="region of interest" description="Disordered" evidence="1">
    <location>
        <begin position="1"/>
        <end position="43"/>
    </location>
</feature>